<dbReference type="GO" id="GO:0004645">
    <property type="term" value="F:1,4-alpha-oligoglucan phosphorylase activity"/>
    <property type="evidence" value="ECO:0007669"/>
    <property type="project" value="InterPro"/>
</dbReference>
<dbReference type="SUPFAM" id="SSF47648">
    <property type="entry name" value="Nucleoside phosphorylase/phosphoribosyltransferase N-terminal domain"/>
    <property type="match status" value="1"/>
</dbReference>
<evidence type="ECO:0000256" key="2">
    <source>
        <dbReference type="ARBA" id="ARBA00001958"/>
    </source>
</evidence>
<dbReference type="KEGG" id="afl:Aflv_1000"/>
<dbReference type="NCBIfam" id="NF004747">
    <property type="entry name" value="PRK06078.1"/>
    <property type="match status" value="1"/>
</dbReference>
<feature type="domain" description="Pyrimidine nucleoside phosphorylase C-terminal" evidence="14">
    <location>
        <begin position="345"/>
        <end position="418"/>
    </location>
</feature>
<dbReference type="PROSITE" id="PS00647">
    <property type="entry name" value="THYMID_PHOSPHORYLASE"/>
    <property type="match status" value="1"/>
</dbReference>
<dbReference type="Gene3D" id="3.40.1030.10">
    <property type="entry name" value="Nucleoside phosphorylase/phosphoribosyltransferase catalytic domain"/>
    <property type="match status" value="1"/>
</dbReference>
<dbReference type="Pfam" id="PF07831">
    <property type="entry name" value="PYNP_C"/>
    <property type="match status" value="1"/>
</dbReference>
<dbReference type="STRING" id="491915.Aflv_1000"/>
<dbReference type="GO" id="GO:0006213">
    <property type="term" value="P:pyrimidine nucleoside metabolic process"/>
    <property type="evidence" value="ECO:0007669"/>
    <property type="project" value="InterPro"/>
</dbReference>
<comment type="function">
    <text evidence="3">Catalyzes phosphorolysis of the pyrimidine nucleosides uridine, thymidine and 2'-deoxyuridine with the formation of the corresponding pyrimidine base and ribose-1-phosphate.</text>
</comment>
<proteinExistence type="inferred from homology"/>
<evidence type="ECO:0000256" key="3">
    <source>
        <dbReference type="ARBA" id="ARBA00003877"/>
    </source>
</evidence>
<dbReference type="SUPFAM" id="SSF52418">
    <property type="entry name" value="Nucleoside phosphorylase/phosphoribosyltransferase catalytic domain"/>
    <property type="match status" value="1"/>
</dbReference>
<accession>B7GKG3</accession>
<keyword evidence="11" id="KW-0630">Potassium</keyword>
<dbReference type="PATRIC" id="fig|491915.6.peg.1019"/>
<comment type="catalytic activity">
    <reaction evidence="1">
        <text>2'-deoxyuridine + phosphate = 2-deoxy-alpha-D-ribose 1-phosphate + uracil</text>
        <dbReference type="Rhea" id="RHEA:22824"/>
        <dbReference type="ChEBI" id="CHEBI:16450"/>
        <dbReference type="ChEBI" id="CHEBI:17568"/>
        <dbReference type="ChEBI" id="CHEBI:43474"/>
        <dbReference type="ChEBI" id="CHEBI:57259"/>
        <dbReference type="EC" id="2.4.2.2"/>
    </reaction>
</comment>
<dbReference type="Gene3D" id="1.20.970.10">
    <property type="entry name" value="Transferase, Pyrimidine Nucleoside Phosphorylase, Chain C"/>
    <property type="match status" value="1"/>
</dbReference>
<dbReference type="GO" id="GO:0009032">
    <property type="term" value="F:thymidine phosphorylase activity"/>
    <property type="evidence" value="ECO:0007669"/>
    <property type="project" value="TreeGrafter"/>
</dbReference>
<dbReference type="FunFam" id="3.90.1170.30:FF:000002">
    <property type="entry name" value="Pyrimidine-nucleoside phosphorylase"/>
    <property type="match status" value="1"/>
</dbReference>
<dbReference type="GO" id="GO:0046872">
    <property type="term" value="F:metal ion binding"/>
    <property type="evidence" value="ECO:0007669"/>
    <property type="project" value="UniProtKB-KW"/>
</dbReference>
<dbReference type="InterPro" id="IPR035902">
    <property type="entry name" value="Nuc_phospho_transferase"/>
</dbReference>
<dbReference type="RefSeq" id="WP_012574648.1">
    <property type="nucleotide sequence ID" value="NC_011567.1"/>
</dbReference>
<evidence type="ECO:0000256" key="4">
    <source>
        <dbReference type="ARBA" id="ARBA00006915"/>
    </source>
</evidence>
<evidence type="ECO:0000259" key="14">
    <source>
        <dbReference type="SMART" id="SM00941"/>
    </source>
</evidence>
<dbReference type="FunFam" id="1.20.970.10:FF:000002">
    <property type="entry name" value="Pyrimidine-nucleoside phosphorylase"/>
    <property type="match status" value="1"/>
</dbReference>
<organism evidence="15 16">
    <name type="scientific">Anoxybacillus flavithermus (strain DSM 21510 / WK1)</name>
    <dbReference type="NCBI Taxonomy" id="491915"/>
    <lineage>
        <taxon>Bacteria</taxon>
        <taxon>Bacillati</taxon>
        <taxon>Bacillota</taxon>
        <taxon>Bacilli</taxon>
        <taxon>Bacillales</taxon>
        <taxon>Anoxybacillaceae</taxon>
        <taxon>Anoxybacillus</taxon>
    </lineage>
</organism>
<dbReference type="Proteomes" id="UP000000742">
    <property type="component" value="Chromosome"/>
</dbReference>
<dbReference type="Gene3D" id="3.90.1170.30">
    <property type="entry name" value="Pyrimidine nucleoside phosphorylase-like, C-terminal domain"/>
    <property type="match status" value="1"/>
</dbReference>
<dbReference type="FunFam" id="3.40.1030.10:FF:000003">
    <property type="entry name" value="Pyrimidine-nucleoside phosphorylase"/>
    <property type="match status" value="1"/>
</dbReference>
<dbReference type="InterPro" id="IPR036566">
    <property type="entry name" value="PYNP-like_C_sf"/>
</dbReference>
<evidence type="ECO:0000256" key="10">
    <source>
        <dbReference type="ARBA" id="ARBA00022723"/>
    </source>
</evidence>
<dbReference type="eggNOG" id="COG0213">
    <property type="taxonomic scope" value="Bacteria"/>
</dbReference>
<dbReference type="InterPro" id="IPR000053">
    <property type="entry name" value="Thymidine/pyrmidine_PPase"/>
</dbReference>
<dbReference type="GO" id="GO:0006206">
    <property type="term" value="P:pyrimidine nucleobase metabolic process"/>
    <property type="evidence" value="ECO:0007669"/>
    <property type="project" value="InterPro"/>
</dbReference>
<dbReference type="InterPro" id="IPR018090">
    <property type="entry name" value="Pyrmidine_PPas_bac/euk"/>
</dbReference>
<comment type="cofactor">
    <cofactor evidence="2">
        <name>K(+)</name>
        <dbReference type="ChEBI" id="CHEBI:29103"/>
    </cofactor>
</comment>
<dbReference type="EMBL" id="CP000922">
    <property type="protein sequence ID" value="ACJ33376.1"/>
    <property type="molecule type" value="Genomic_DNA"/>
</dbReference>
<sequence>MRMVDLIEKKRDSHALTKEEIQFIIEGYTKGDIPDYQMSALAMAIFFRGMNEEETAELTMAMVHSGDTIDLSRIEGIKVDKHSTGGVGDTTTLVLGPLVASVGVPVAKMSGRGLGHTGGTIDKLESVPGFHVEISNDEFIDLVNKNKIAVVGQSGNLTPADKKLYALRDVTATVNSIPLIASSIMSKKIAAGADAIVLDVKTGAGAFMKDLNDAKALAKAMVDIGNRVGRKTMAIISDMSQPLGYAIGNALEVKEAIDTLKGEGPEDLQELCLVLGSHMVYLAEKASSLEEARHMLEKAMKDGSALQTFKTFLAAQGGDASVVDDPSKLPQAKYVIELEAKEDGYVSEIVADAVGTAAMWLGAGRATKESTIDLAVGLVLRKKVGDAVKKGESLVTIYSNREQIDDVKQKLYENIRISATPVQAPTLIYDKIS</sequence>
<evidence type="ECO:0000313" key="16">
    <source>
        <dbReference type="Proteomes" id="UP000000742"/>
    </source>
</evidence>
<dbReference type="PANTHER" id="PTHR10515:SF0">
    <property type="entry name" value="THYMIDINE PHOSPHORYLASE"/>
    <property type="match status" value="1"/>
</dbReference>
<name>B7GKG3_ANOFW</name>
<evidence type="ECO:0000256" key="7">
    <source>
        <dbReference type="ARBA" id="ARBA00014680"/>
    </source>
</evidence>
<dbReference type="InterPro" id="IPR013102">
    <property type="entry name" value="PYNP_C"/>
</dbReference>
<evidence type="ECO:0000256" key="1">
    <source>
        <dbReference type="ARBA" id="ARBA00001066"/>
    </source>
</evidence>
<dbReference type="NCBIfam" id="TIGR02644">
    <property type="entry name" value="Y_phosphoryl"/>
    <property type="match status" value="1"/>
</dbReference>
<gene>
    <name evidence="15" type="ordered locus">Aflv_1000</name>
</gene>
<evidence type="ECO:0000256" key="13">
    <source>
        <dbReference type="ARBA" id="ARBA00048525"/>
    </source>
</evidence>
<comment type="subunit">
    <text evidence="5">Homodimer.</text>
</comment>
<comment type="catalytic activity">
    <reaction evidence="12">
        <text>uridine + phosphate = alpha-D-ribose 1-phosphate + uracil</text>
        <dbReference type="Rhea" id="RHEA:24388"/>
        <dbReference type="ChEBI" id="CHEBI:16704"/>
        <dbReference type="ChEBI" id="CHEBI:17568"/>
        <dbReference type="ChEBI" id="CHEBI:43474"/>
        <dbReference type="ChEBI" id="CHEBI:57720"/>
        <dbReference type="EC" id="2.4.2.2"/>
    </reaction>
</comment>
<evidence type="ECO:0000313" key="15">
    <source>
        <dbReference type="EMBL" id="ACJ33376.1"/>
    </source>
</evidence>
<evidence type="ECO:0000256" key="9">
    <source>
        <dbReference type="ARBA" id="ARBA00022679"/>
    </source>
</evidence>
<dbReference type="HOGENOM" id="CLU_025040_0_1_9"/>
<dbReference type="InterPro" id="IPR000312">
    <property type="entry name" value="Glycosyl_Trfase_fam3"/>
</dbReference>
<dbReference type="Pfam" id="PF02885">
    <property type="entry name" value="Glycos_trans_3N"/>
    <property type="match status" value="1"/>
</dbReference>
<evidence type="ECO:0000256" key="8">
    <source>
        <dbReference type="ARBA" id="ARBA00022676"/>
    </source>
</evidence>
<dbReference type="GeneID" id="7037257"/>
<dbReference type="InterPro" id="IPR017459">
    <property type="entry name" value="Glycosyl_Trfase_fam3_N_dom"/>
</dbReference>
<dbReference type="EC" id="2.4.2.2" evidence="6"/>
<evidence type="ECO:0000256" key="12">
    <source>
        <dbReference type="ARBA" id="ARBA00048453"/>
    </source>
</evidence>
<comment type="catalytic activity">
    <reaction evidence="13">
        <text>thymidine + phosphate = 2-deoxy-alpha-D-ribose 1-phosphate + thymine</text>
        <dbReference type="Rhea" id="RHEA:16037"/>
        <dbReference type="ChEBI" id="CHEBI:17748"/>
        <dbReference type="ChEBI" id="CHEBI:17821"/>
        <dbReference type="ChEBI" id="CHEBI:43474"/>
        <dbReference type="ChEBI" id="CHEBI:57259"/>
        <dbReference type="EC" id="2.4.2.2"/>
    </reaction>
</comment>
<evidence type="ECO:0000256" key="11">
    <source>
        <dbReference type="ARBA" id="ARBA00022958"/>
    </source>
</evidence>
<protein>
    <recommendedName>
        <fullName evidence="7">Pyrimidine-nucleoside phosphorylase</fullName>
        <ecNumber evidence="6">2.4.2.2</ecNumber>
    </recommendedName>
</protein>
<dbReference type="AlphaFoldDB" id="B7GKG3"/>
<dbReference type="SMART" id="SM00941">
    <property type="entry name" value="PYNP_C"/>
    <property type="match status" value="1"/>
</dbReference>
<dbReference type="SUPFAM" id="SSF54680">
    <property type="entry name" value="Pyrimidine nucleoside phosphorylase C-terminal domain"/>
    <property type="match status" value="1"/>
</dbReference>
<dbReference type="GO" id="GO:0005829">
    <property type="term" value="C:cytosol"/>
    <property type="evidence" value="ECO:0007669"/>
    <property type="project" value="TreeGrafter"/>
</dbReference>
<keyword evidence="10" id="KW-0479">Metal-binding</keyword>
<dbReference type="Pfam" id="PF00591">
    <property type="entry name" value="Glycos_transf_3"/>
    <property type="match status" value="1"/>
</dbReference>
<keyword evidence="8" id="KW-0328">Glycosyltransferase</keyword>
<keyword evidence="9" id="KW-0808">Transferase</keyword>
<evidence type="ECO:0000256" key="6">
    <source>
        <dbReference type="ARBA" id="ARBA00011889"/>
    </source>
</evidence>
<dbReference type="PANTHER" id="PTHR10515">
    <property type="entry name" value="THYMIDINE PHOSPHORYLASE"/>
    <property type="match status" value="1"/>
</dbReference>
<dbReference type="InterPro" id="IPR017872">
    <property type="entry name" value="Pyrmidine_PPase_CS"/>
</dbReference>
<reference evidence="15 16" key="1">
    <citation type="journal article" date="2008" name="Genome Biol.">
        <title>Encapsulated in silica: genome, proteome and physiology of the thermophilic bacterium Anoxybacillus flavithermus WK1.</title>
        <authorList>
            <person name="Saw J.H."/>
            <person name="Mountain B.W."/>
            <person name="Feng L."/>
            <person name="Omelchenko M.V."/>
            <person name="Hou S."/>
            <person name="Saito J.A."/>
            <person name="Stott M.B."/>
            <person name="Li D."/>
            <person name="Zhao G."/>
            <person name="Wu J."/>
            <person name="Galperin M.Y."/>
            <person name="Koonin E.V."/>
            <person name="Makarova K.S."/>
            <person name="Wolf Y.I."/>
            <person name="Rigden D.J."/>
            <person name="Dunfield P.F."/>
            <person name="Wang L."/>
            <person name="Alam M."/>
        </authorList>
    </citation>
    <scope>NUCLEOTIDE SEQUENCE [LARGE SCALE GENOMIC DNA]</scope>
    <source>
        <strain evidence="16">DSM 21510 / WK1</strain>
    </source>
</reference>
<evidence type="ECO:0000256" key="5">
    <source>
        <dbReference type="ARBA" id="ARBA00011738"/>
    </source>
</evidence>
<dbReference type="PIRSF" id="PIRSF000478">
    <property type="entry name" value="TP_PyNP"/>
    <property type="match status" value="1"/>
</dbReference>
<dbReference type="NCBIfam" id="NF004490">
    <property type="entry name" value="PRK05820.1"/>
    <property type="match status" value="1"/>
</dbReference>
<comment type="similarity">
    <text evidence="4">Belongs to the thymidine/pyrimidine-nucleoside phosphorylase family.</text>
</comment>
<dbReference type="InterPro" id="IPR036320">
    <property type="entry name" value="Glycosyl_Trfase_fam3_N_dom_sf"/>
</dbReference>